<evidence type="ECO:0000256" key="1">
    <source>
        <dbReference type="ARBA" id="ARBA00022837"/>
    </source>
</evidence>
<feature type="domain" description="EF-hand" evidence="3">
    <location>
        <begin position="56"/>
        <end position="91"/>
    </location>
</feature>
<evidence type="ECO:0000313" key="4">
    <source>
        <dbReference type="EMBL" id="MCL7035771.1"/>
    </source>
</evidence>
<feature type="region of interest" description="Disordered" evidence="2">
    <location>
        <begin position="1"/>
        <end position="28"/>
    </location>
</feature>
<dbReference type="SUPFAM" id="SSF47473">
    <property type="entry name" value="EF-hand"/>
    <property type="match status" value="1"/>
</dbReference>
<dbReference type="Gene3D" id="1.10.238.10">
    <property type="entry name" value="EF-hand"/>
    <property type="match status" value="1"/>
</dbReference>
<reference evidence="4" key="1">
    <citation type="submission" date="2022-03" db="EMBL/GenBank/DDBJ databases">
        <title>A functionally conserved STORR gene fusion in Papaver species that diverged 16.8 million years ago.</title>
        <authorList>
            <person name="Catania T."/>
        </authorList>
    </citation>
    <scope>NUCLEOTIDE SEQUENCE</scope>
    <source>
        <strain evidence="4">S-191538</strain>
    </source>
</reference>
<dbReference type="InterPro" id="IPR002048">
    <property type="entry name" value="EF_hand_dom"/>
</dbReference>
<dbReference type="Pfam" id="PF00036">
    <property type="entry name" value="EF-hand_1"/>
    <property type="match status" value="1"/>
</dbReference>
<dbReference type="InterPro" id="IPR011992">
    <property type="entry name" value="EF-hand-dom_pair"/>
</dbReference>
<dbReference type="AlphaFoldDB" id="A0AA41SHY5"/>
<dbReference type="PROSITE" id="PS50222">
    <property type="entry name" value="EF_HAND_2"/>
    <property type="match status" value="1"/>
</dbReference>
<evidence type="ECO:0000256" key="2">
    <source>
        <dbReference type="SAM" id="MobiDB-lite"/>
    </source>
</evidence>
<name>A0AA41SHY5_PAPNU</name>
<protein>
    <recommendedName>
        <fullName evidence="3">EF-hand domain-containing protein</fullName>
    </recommendedName>
</protein>
<dbReference type="CDD" id="cd00051">
    <property type="entry name" value="EFh"/>
    <property type="match status" value="1"/>
</dbReference>
<sequence length="100" mass="11314">MKQESSESMSSPAESPPPPQQTPSVFMSSNKKFQEFEEIFKEFDLGLIMSSLGHTAYEEELKNMVKEVDTDGDGFIDLDEFIELNTTDPEKLLKIIGIYS</sequence>
<keyword evidence="1" id="KW-0106">Calcium</keyword>
<gene>
    <name evidence="4" type="ORF">MKW94_027479</name>
</gene>
<evidence type="ECO:0000313" key="5">
    <source>
        <dbReference type="Proteomes" id="UP001177140"/>
    </source>
</evidence>
<feature type="compositionally biased region" description="Low complexity" evidence="2">
    <location>
        <begin position="1"/>
        <end position="13"/>
    </location>
</feature>
<organism evidence="4 5">
    <name type="scientific">Papaver nudicaule</name>
    <name type="common">Iceland poppy</name>
    <dbReference type="NCBI Taxonomy" id="74823"/>
    <lineage>
        <taxon>Eukaryota</taxon>
        <taxon>Viridiplantae</taxon>
        <taxon>Streptophyta</taxon>
        <taxon>Embryophyta</taxon>
        <taxon>Tracheophyta</taxon>
        <taxon>Spermatophyta</taxon>
        <taxon>Magnoliopsida</taxon>
        <taxon>Ranunculales</taxon>
        <taxon>Papaveraceae</taxon>
        <taxon>Papaveroideae</taxon>
        <taxon>Papaver</taxon>
    </lineage>
</organism>
<dbReference type="SMART" id="SM00054">
    <property type="entry name" value="EFh"/>
    <property type="match status" value="1"/>
</dbReference>
<dbReference type="PROSITE" id="PS00018">
    <property type="entry name" value="EF_HAND_1"/>
    <property type="match status" value="1"/>
</dbReference>
<accession>A0AA41SHY5</accession>
<dbReference type="InterPro" id="IPR018247">
    <property type="entry name" value="EF_Hand_1_Ca_BS"/>
</dbReference>
<dbReference type="GO" id="GO:0005509">
    <property type="term" value="F:calcium ion binding"/>
    <property type="evidence" value="ECO:0007669"/>
    <property type="project" value="InterPro"/>
</dbReference>
<dbReference type="EMBL" id="JAJJMA010160644">
    <property type="protein sequence ID" value="MCL7035771.1"/>
    <property type="molecule type" value="Genomic_DNA"/>
</dbReference>
<comment type="caution">
    <text evidence="4">The sequence shown here is derived from an EMBL/GenBank/DDBJ whole genome shotgun (WGS) entry which is preliminary data.</text>
</comment>
<evidence type="ECO:0000259" key="3">
    <source>
        <dbReference type="PROSITE" id="PS50222"/>
    </source>
</evidence>
<dbReference type="Proteomes" id="UP001177140">
    <property type="component" value="Unassembled WGS sequence"/>
</dbReference>
<keyword evidence="5" id="KW-1185">Reference proteome</keyword>
<proteinExistence type="predicted"/>